<dbReference type="Gene3D" id="1.10.10.10">
    <property type="entry name" value="Winged helix-like DNA-binding domain superfamily/Winged helix DNA-binding domain"/>
    <property type="match status" value="1"/>
</dbReference>
<dbReference type="SUPFAM" id="SSF46785">
    <property type="entry name" value="Winged helix' DNA-binding domain"/>
    <property type="match status" value="1"/>
</dbReference>
<proteinExistence type="predicted"/>
<dbReference type="PATRIC" id="fig|359131.3.peg.4502"/>
<evidence type="ECO:0000313" key="3">
    <source>
        <dbReference type="Proteomes" id="UP000033699"/>
    </source>
</evidence>
<dbReference type="InterPro" id="IPR036388">
    <property type="entry name" value="WH-like_DNA-bd_sf"/>
</dbReference>
<protein>
    <recommendedName>
        <fullName evidence="1">HTH marR-type domain-containing protein</fullName>
    </recommendedName>
</protein>
<comment type="caution">
    <text evidence="2">The sequence shown here is derived from an EMBL/GenBank/DDBJ whole genome shotgun (WGS) entry which is preliminary data.</text>
</comment>
<name>A0A0F2TBX0_STRR3</name>
<dbReference type="OrthoDB" id="371140at2"/>
<feature type="domain" description="HTH marR-type" evidence="1">
    <location>
        <begin position="16"/>
        <end position="67"/>
    </location>
</feature>
<reference evidence="2 3" key="1">
    <citation type="submission" date="2015-02" db="EMBL/GenBank/DDBJ databases">
        <authorList>
            <person name="Ju K.-S."/>
            <person name="Doroghazi J.R."/>
            <person name="Metcalf W."/>
        </authorList>
    </citation>
    <scope>NUCLEOTIDE SEQUENCE [LARGE SCALE GENOMIC DNA]</scope>
    <source>
        <strain evidence="2 3">ATCC 31215</strain>
    </source>
</reference>
<gene>
    <name evidence="2" type="ORF">VM95_19245</name>
</gene>
<dbReference type="InterPro" id="IPR036390">
    <property type="entry name" value="WH_DNA-bd_sf"/>
</dbReference>
<dbReference type="AlphaFoldDB" id="A0A0F2TBX0"/>
<dbReference type="InterPro" id="IPR000835">
    <property type="entry name" value="HTH_MarR-typ"/>
</dbReference>
<keyword evidence="3" id="KW-1185">Reference proteome</keyword>
<evidence type="ECO:0000313" key="2">
    <source>
        <dbReference type="EMBL" id="KJS60703.1"/>
    </source>
</evidence>
<accession>A0A0F2TBX0</accession>
<dbReference type="Pfam" id="PF12802">
    <property type="entry name" value="MarR_2"/>
    <property type="match status" value="1"/>
</dbReference>
<dbReference type="EMBL" id="JZKH01000038">
    <property type="protein sequence ID" value="KJS60703.1"/>
    <property type="molecule type" value="Genomic_DNA"/>
</dbReference>
<evidence type="ECO:0000259" key="1">
    <source>
        <dbReference type="Pfam" id="PF12802"/>
    </source>
</evidence>
<dbReference type="RefSeq" id="WP_045698461.1">
    <property type="nucleotide sequence ID" value="NZ_JZKH01000038.1"/>
</dbReference>
<dbReference type="GO" id="GO:0003700">
    <property type="term" value="F:DNA-binding transcription factor activity"/>
    <property type="evidence" value="ECO:0007669"/>
    <property type="project" value="InterPro"/>
</dbReference>
<sequence>MSDEREPRTSWTFLTQHARVLLMISRDADVRLRDLAAMCGMTERAARAIVTDLEKAGYLTHSRHGRRNRYQVVRGTYFRHPAEGHHEIAGLLALFADLAPDAGHQPATATGDHHDEHP</sequence>
<organism evidence="2 3">
    <name type="scientific">Streptomyces rubellomurinus (strain ATCC 31215)</name>
    <dbReference type="NCBI Taxonomy" id="359131"/>
    <lineage>
        <taxon>Bacteria</taxon>
        <taxon>Bacillati</taxon>
        <taxon>Actinomycetota</taxon>
        <taxon>Actinomycetes</taxon>
        <taxon>Kitasatosporales</taxon>
        <taxon>Streptomycetaceae</taxon>
        <taxon>Streptomyces</taxon>
    </lineage>
</organism>
<dbReference type="Proteomes" id="UP000033699">
    <property type="component" value="Unassembled WGS sequence"/>
</dbReference>